<evidence type="ECO:0000256" key="1">
    <source>
        <dbReference type="ARBA" id="ARBA00008791"/>
    </source>
</evidence>
<proteinExistence type="inferred from homology"/>
<dbReference type="AlphaFoldDB" id="A0A4P7UBT0"/>
<reference evidence="4 5" key="1">
    <citation type="journal article" date="2008" name="Int. J. Syst. Evol. Microbiol.">
        <title>Nocardioides daphniae sp. nov., isolated from Daphnia cucullata (Crustacea: Cladocera).</title>
        <authorList>
            <person name="Toth E.M."/>
            <person name="Keki Z."/>
            <person name="Homonnay Z.G."/>
            <person name="Borsodi A.K."/>
            <person name="Marialigeti K."/>
            <person name="Schumann P."/>
        </authorList>
    </citation>
    <scope>NUCLEOTIDE SEQUENCE [LARGE SCALE GENOMIC DNA]</scope>
    <source>
        <strain evidence="4 5">JCM 16608</strain>
    </source>
</reference>
<dbReference type="EMBL" id="CP038462">
    <property type="protein sequence ID" value="QCC77194.1"/>
    <property type="molecule type" value="Genomic_DNA"/>
</dbReference>
<dbReference type="OrthoDB" id="3765568at2"/>
<evidence type="ECO:0000259" key="2">
    <source>
        <dbReference type="Pfam" id="PF00582"/>
    </source>
</evidence>
<gene>
    <name evidence="4" type="ORF">E2C04_08210</name>
    <name evidence="3" type="ORF">GCM10007231_27870</name>
</gene>
<feature type="domain" description="UspA" evidence="2">
    <location>
        <begin position="9"/>
        <end position="139"/>
    </location>
</feature>
<dbReference type="CDD" id="cd00293">
    <property type="entry name" value="USP-like"/>
    <property type="match status" value="1"/>
</dbReference>
<dbReference type="InterPro" id="IPR006016">
    <property type="entry name" value="UspA"/>
</dbReference>
<feature type="domain" description="UspA" evidence="2">
    <location>
        <begin position="154"/>
        <end position="285"/>
    </location>
</feature>
<evidence type="ECO:0000313" key="6">
    <source>
        <dbReference type="Proteomes" id="UP000630594"/>
    </source>
</evidence>
<reference evidence="4" key="4">
    <citation type="submission" date="2019-03" db="EMBL/GenBank/DDBJ databases">
        <authorList>
            <person name="Huang Y."/>
        </authorList>
    </citation>
    <scope>NUCLEOTIDE SEQUENCE</scope>
    <source>
        <strain evidence="4">JCM 16608</strain>
    </source>
</reference>
<reference evidence="6" key="3">
    <citation type="journal article" date="2019" name="Int. J. Syst. Evol. Microbiol.">
        <title>The Global Catalogue of Microorganisms (GCM) 10K type strain sequencing project: providing services to taxonomists for standard genome sequencing and annotation.</title>
        <authorList>
            <consortium name="The Broad Institute Genomics Platform"/>
            <consortium name="The Broad Institute Genome Sequencing Center for Infectious Disease"/>
            <person name="Wu L."/>
            <person name="Ma J."/>
        </authorList>
    </citation>
    <scope>NUCLEOTIDE SEQUENCE [LARGE SCALE GENOMIC DNA]</scope>
    <source>
        <strain evidence="6">CCM 7403</strain>
    </source>
</reference>
<name>A0A4P7UBT0_9ACTN</name>
<protein>
    <submittedName>
        <fullName evidence="4">Universal stress protein</fullName>
    </submittedName>
</protein>
<dbReference type="RefSeq" id="WP_135832240.1">
    <property type="nucleotide sequence ID" value="NZ_BMCK01000004.1"/>
</dbReference>
<evidence type="ECO:0000313" key="4">
    <source>
        <dbReference type="EMBL" id="QCC77194.1"/>
    </source>
</evidence>
<evidence type="ECO:0000313" key="3">
    <source>
        <dbReference type="EMBL" id="GGD26874.1"/>
    </source>
</evidence>
<dbReference type="Pfam" id="PF00582">
    <property type="entry name" value="Usp"/>
    <property type="match status" value="2"/>
</dbReference>
<dbReference type="Gene3D" id="3.40.50.12370">
    <property type="match status" value="1"/>
</dbReference>
<sequence>MSEQQSGAVVVAVGRDPMDAALKYAVDEATRHRAPLRLVHVVQRLEQGSETLPPPVDLEQAARELLEAATTQARRLEASLDVTTDLVDGAVVPTLVRCTQDARVVVLQRRQLSRARRMVTRSVSSGVAARARVPVVSVPARWSPVRSTEDTPVVTVGIDDPGHARTVLEAAVEAARVRGAQLHVVHAWVLPGGYEGYAMSPHEEETWARRSEKELTGLLGEVETTGLEVQTDVVHGHASEVLREQARESDLLVLGRHDPLLPLFSHLGPVARAMLREVSCPVLLVDPS</sequence>
<reference evidence="3" key="5">
    <citation type="submission" date="2024-05" db="EMBL/GenBank/DDBJ databases">
        <authorList>
            <person name="Sun Q."/>
            <person name="Sedlacek I."/>
        </authorList>
    </citation>
    <scope>NUCLEOTIDE SEQUENCE</scope>
    <source>
        <strain evidence="3">CCM 7403</strain>
    </source>
</reference>
<accession>A0A4P7UBT0</accession>
<dbReference type="Proteomes" id="UP000630594">
    <property type="component" value="Unassembled WGS sequence"/>
</dbReference>
<keyword evidence="6" id="KW-1185">Reference proteome</keyword>
<evidence type="ECO:0000313" key="5">
    <source>
        <dbReference type="Proteomes" id="UP000297025"/>
    </source>
</evidence>
<organism evidence="4 5">
    <name type="scientific">Nocardioides daphniae</name>
    <dbReference type="NCBI Taxonomy" id="402297"/>
    <lineage>
        <taxon>Bacteria</taxon>
        <taxon>Bacillati</taxon>
        <taxon>Actinomycetota</taxon>
        <taxon>Actinomycetes</taxon>
        <taxon>Propionibacteriales</taxon>
        <taxon>Nocardioidaceae</taxon>
        <taxon>Nocardioides</taxon>
    </lineage>
</organism>
<dbReference type="SUPFAM" id="SSF52402">
    <property type="entry name" value="Adenine nucleotide alpha hydrolases-like"/>
    <property type="match status" value="2"/>
</dbReference>
<dbReference type="PANTHER" id="PTHR46268">
    <property type="entry name" value="STRESS RESPONSE PROTEIN NHAX"/>
    <property type="match status" value="1"/>
</dbReference>
<comment type="similarity">
    <text evidence="1">Belongs to the universal stress protein A family.</text>
</comment>
<dbReference type="PANTHER" id="PTHR46268:SF15">
    <property type="entry name" value="UNIVERSAL STRESS PROTEIN HP_0031"/>
    <property type="match status" value="1"/>
</dbReference>
<dbReference type="EMBL" id="BMCK01000004">
    <property type="protein sequence ID" value="GGD26874.1"/>
    <property type="molecule type" value="Genomic_DNA"/>
</dbReference>
<dbReference type="Proteomes" id="UP000297025">
    <property type="component" value="Chromosome"/>
</dbReference>
<dbReference type="KEGG" id="ndp:E2C04_08210"/>
<reference evidence="3" key="2">
    <citation type="journal article" date="2014" name="Int. J. Syst. Evol. Microbiol.">
        <title>Complete genome of a new Firmicutes species belonging to the dominant human colonic microbiota ('Ruminococcus bicirculans') reveals two chromosomes and a selective capacity to utilize plant glucans.</title>
        <authorList>
            <consortium name="NISC Comparative Sequencing Program"/>
            <person name="Wegmann U."/>
            <person name="Louis P."/>
            <person name="Goesmann A."/>
            <person name="Henrissat B."/>
            <person name="Duncan S.H."/>
            <person name="Flint H.J."/>
        </authorList>
    </citation>
    <scope>NUCLEOTIDE SEQUENCE</scope>
    <source>
        <strain evidence="3">CCM 7403</strain>
    </source>
</reference>